<dbReference type="AlphaFoldDB" id="A0A1C6RA60"/>
<protein>
    <submittedName>
        <fullName evidence="2">Uncharacterized protein</fullName>
    </submittedName>
</protein>
<evidence type="ECO:0000313" key="3">
    <source>
        <dbReference type="Proteomes" id="UP000199699"/>
    </source>
</evidence>
<evidence type="ECO:0000313" key="2">
    <source>
        <dbReference type="EMBL" id="SCL13908.1"/>
    </source>
</evidence>
<dbReference type="STRING" id="145857.GA0070616_0272"/>
<dbReference type="RefSeq" id="WP_139128820.1">
    <property type="nucleotide sequence ID" value="NZ_FMHT01000003.1"/>
</dbReference>
<gene>
    <name evidence="2" type="ORF">GA0070616_0272</name>
</gene>
<keyword evidence="3" id="KW-1185">Reference proteome</keyword>
<dbReference type="Proteomes" id="UP000199699">
    <property type="component" value="Unassembled WGS sequence"/>
</dbReference>
<accession>A0A1C6RA60</accession>
<organism evidence="2 3">
    <name type="scientific">Micromonospora nigra</name>
    <dbReference type="NCBI Taxonomy" id="145857"/>
    <lineage>
        <taxon>Bacteria</taxon>
        <taxon>Bacillati</taxon>
        <taxon>Actinomycetota</taxon>
        <taxon>Actinomycetes</taxon>
        <taxon>Micromonosporales</taxon>
        <taxon>Micromonosporaceae</taxon>
        <taxon>Micromonospora</taxon>
    </lineage>
</organism>
<keyword evidence="1" id="KW-1133">Transmembrane helix</keyword>
<name>A0A1C6RA60_9ACTN</name>
<feature type="transmembrane region" description="Helical" evidence="1">
    <location>
        <begin position="20"/>
        <end position="37"/>
    </location>
</feature>
<keyword evidence="1" id="KW-0812">Transmembrane</keyword>
<keyword evidence="1" id="KW-0472">Membrane</keyword>
<feature type="transmembrane region" description="Helical" evidence="1">
    <location>
        <begin position="43"/>
        <end position="60"/>
    </location>
</feature>
<proteinExistence type="predicted"/>
<dbReference type="EMBL" id="FMHT01000003">
    <property type="protein sequence ID" value="SCL13908.1"/>
    <property type="molecule type" value="Genomic_DNA"/>
</dbReference>
<reference evidence="2 3" key="1">
    <citation type="submission" date="2016-06" db="EMBL/GenBank/DDBJ databases">
        <authorList>
            <person name="Kjaerup R.B."/>
            <person name="Dalgaard T.S."/>
            <person name="Juul-Madsen H.R."/>
        </authorList>
    </citation>
    <scope>NUCLEOTIDE SEQUENCE [LARGE SCALE GENOMIC DNA]</scope>
    <source>
        <strain evidence="2 3">DSM 43818</strain>
    </source>
</reference>
<dbReference type="OrthoDB" id="3405542at2"/>
<sequence>MTPARKPWWQLTHTPRQGYILGGFWLSMAIFQALIVIGKPMDWRVALAAGFGLLGVGYLVSAVRLRRAPTCADDVPVGARWRRRR</sequence>
<evidence type="ECO:0000256" key="1">
    <source>
        <dbReference type="SAM" id="Phobius"/>
    </source>
</evidence>